<dbReference type="SUPFAM" id="SSF158446">
    <property type="entry name" value="IVS-encoded protein-like"/>
    <property type="match status" value="1"/>
</dbReference>
<dbReference type="InterPro" id="IPR036583">
    <property type="entry name" value="23S_rRNA_IVS_sf"/>
</dbReference>
<dbReference type="NCBIfam" id="TIGR02436">
    <property type="entry name" value="four helix bundle protein"/>
    <property type="match status" value="1"/>
</dbReference>
<name>A0A1F5ZNP4_9BACT</name>
<dbReference type="Proteomes" id="UP000176923">
    <property type="component" value="Unassembled WGS sequence"/>
</dbReference>
<dbReference type="PANTHER" id="PTHR38471:SF2">
    <property type="entry name" value="FOUR HELIX BUNDLE PROTEIN"/>
    <property type="match status" value="1"/>
</dbReference>
<organism evidence="1 2">
    <name type="scientific">Candidatus Gottesmanbacteria bacterium RIFCSPHIGHO2_02_FULL_39_11</name>
    <dbReference type="NCBI Taxonomy" id="1798382"/>
    <lineage>
        <taxon>Bacteria</taxon>
        <taxon>Candidatus Gottesmaniibacteriota</taxon>
    </lineage>
</organism>
<sequence length="119" mass="13097">MLNQKFDITKRCFEFGCLIVSTISKIPKTPAGYAIANQVIRSGTSVGANVVEAQDASSKKEFIRSMTIALKEARETIYWLSIINQTKLLSLAEIEACLNESKQIRSILGAIVTNSKKNS</sequence>
<evidence type="ECO:0000313" key="2">
    <source>
        <dbReference type="Proteomes" id="UP000176923"/>
    </source>
</evidence>
<reference evidence="1 2" key="1">
    <citation type="journal article" date="2016" name="Nat. Commun.">
        <title>Thousands of microbial genomes shed light on interconnected biogeochemical processes in an aquifer system.</title>
        <authorList>
            <person name="Anantharaman K."/>
            <person name="Brown C.T."/>
            <person name="Hug L.A."/>
            <person name="Sharon I."/>
            <person name="Castelle C.J."/>
            <person name="Probst A.J."/>
            <person name="Thomas B.C."/>
            <person name="Singh A."/>
            <person name="Wilkins M.J."/>
            <person name="Karaoz U."/>
            <person name="Brodie E.L."/>
            <person name="Williams K.H."/>
            <person name="Hubbard S.S."/>
            <person name="Banfield J.F."/>
        </authorList>
    </citation>
    <scope>NUCLEOTIDE SEQUENCE [LARGE SCALE GENOMIC DNA]</scope>
</reference>
<dbReference type="PIRSF" id="PIRSF035652">
    <property type="entry name" value="CHP02436"/>
    <property type="match status" value="1"/>
</dbReference>
<dbReference type="AlphaFoldDB" id="A0A1F5ZNP4"/>
<dbReference type="PANTHER" id="PTHR38471">
    <property type="entry name" value="FOUR HELIX BUNDLE PROTEIN"/>
    <property type="match status" value="1"/>
</dbReference>
<proteinExistence type="predicted"/>
<dbReference type="Pfam" id="PF05635">
    <property type="entry name" value="23S_rRNA_IVP"/>
    <property type="match status" value="1"/>
</dbReference>
<dbReference type="InterPro" id="IPR012657">
    <property type="entry name" value="23S_rRNA-intervening_sequence"/>
</dbReference>
<protein>
    <recommendedName>
        <fullName evidence="3">Four helix bundle protein</fullName>
    </recommendedName>
</protein>
<evidence type="ECO:0000313" key="1">
    <source>
        <dbReference type="EMBL" id="OGG14099.1"/>
    </source>
</evidence>
<evidence type="ECO:0008006" key="3">
    <source>
        <dbReference type="Google" id="ProtNLM"/>
    </source>
</evidence>
<accession>A0A1F5ZNP4</accession>
<dbReference type="EMBL" id="MFJL01000027">
    <property type="protein sequence ID" value="OGG14099.1"/>
    <property type="molecule type" value="Genomic_DNA"/>
</dbReference>
<dbReference type="Gene3D" id="1.20.1440.60">
    <property type="entry name" value="23S rRNA-intervening sequence"/>
    <property type="match status" value="1"/>
</dbReference>
<comment type="caution">
    <text evidence="1">The sequence shown here is derived from an EMBL/GenBank/DDBJ whole genome shotgun (WGS) entry which is preliminary data.</text>
</comment>
<gene>
    <name evidence="1" type="ORF">A3D77_06330</name>
</gene>